<dbReference type="InterPro" id="IPR014284">
    <property type="entry name" value="RNA_pol_sigma-70_dom"/>
</dbReference>
<dbReference type="EMBL" id="CAKOGP040000001">
    <property type="protein sequence ID" value="CAJ1909383.1"/>
    <property type="molecule type" value="Genomic_DNA"/>
</dbReference>
<keyword evidence="3" id="KW-0731">Sigma factor</keyword>
<dbReference type="Gene3D" id="1.10.10.10">
    <property type="entry name" value="Winged helix-like DNA-binding domain superfamily/Winged helix DNA-binding domain"/>
    <property type="match status" value="2"/>
</dbReference>
<comment type="similarity">
    <text evidence="1">Belongs to the sigma-70 factor family.</text>
</comment>
<feature type="region of interest" description="Disordered" evidence="6">
    <location>
        <begin position="155"/>
        <end position="222"/>
    </location>
</feature>
<dbReference type="InterPro" id="IPR036388">
    <property type="entry name" value="WH-like_DNA-bd_sf"/>
</dbReference>
<dbReference type="InterPro" id="IPR013324">
    <property type="entry name" value="RNA_pol_sigma_r3/r4-like"/>
</dbReference>
<dbReference type="Pfam" id="PF04539">
    <property type="entry name" value="Sigma70_r3"/>
    <property type="match status" value="1"/>
</dbReference>
<name>A0AAD2FFG0_9STRA</name>
<dbReference type="InterPro" id="IPR050239">
    <property type="entry name" value="Sigma-70_RNA_pol_init_factors"/>
</dbReference>
<evidence type="ECO:0000256" key="3">
    <source>
        <dbReference type="ARBA" id="ARBA00023082"/>
    </source>
</evidence>
<dbReference type="Gene3D" id="1.20.120.1810">
    <property type="match status" value="1"/>
</dbReference>
<evidence type="ECO:0000313" key="10">
    <source>
        <dbReference type="Proteomes" id="UP001295423"/>
    </source>
</evidence>
<dbReference type="GO" id="GO:0006352">
    <property type="term" value="P:DNA-templated transcription initiation"/>
    <property type="evidence" value="ECO:0007669"/>
    <property type="project" value="InterPro"/>
</dbReference>
<reference evidence="9" key="1">
    <citation type="submission" date="2023-08" db="EMBL/GenBank/DDBJ databases">
        <authorList>
            <person name="Audoor S."/>
            <person name="Bilcke G."/>
        </authorList>
    </citation>
    <scope>NUCLEOTIDE SEQUENCE</scope>
</reference>
<feature type="region of interest" description="Disordered" evidence="6">
    <location>
        <begin position="117"/>
        <end position="138"/>
    </location>
</feature>
<dbReference type="PRINTS" id="PR00046">
    <property type="entry name" value="SIGMA70FCT"/>
</dbReference>
<evidence type="ECO:0000256" key="6">
    <source>
        <dbReference type="SAM" id="MobiDB-lite"/>
    </source>
</evidence>
<keyword evidence="4" id="KW-0238">DNA-binding</keyword>
<dbReference type="GO" id="GO:0003677">
    <property type="term" value="F:DNA binding"/>
    <property type="evidence" value="ECO:0007669"/>
    <property type="project" value="UniProtKB-KW"/>
</dbReference>
<organism evidence="9 10">
    <name type="scientific">Cylindrotheca closterium</name>
    <dbReference type="NCBI Taxonomy" id="2856"/>
    <lineage>
        <taxon>Eukaryota</taxon>
        <taxon>Sar</taxon>
        <taxon>Stramenopiles</taxon>
        <taxon>Ochrophyta</taxon>
        <taxon>Bacillariophyta</taxon>
        <taxon>Bacillariophyceae</taxon>
        <taxon>Bacillariophycidae</taxon>
        <taxon>Bacillariales</taxon>
        <taxon>Bacillariaceae</taxon>
        <taxon>Cylindrotheca</taxon>
    </lineage>
</organism>
<evidence type="ECO:0000259" key="8">
    <source>
        <dbReference type="Pfam" id="PF04542"/>
    </source>
</evidence>
<protein>
    <recommendedName>
        <fullName evidence="11">RNA polymerase sigma-70 domain-containing protein</fullName>
    </recommendedName>
</protein>
<feature type="compositionally biased region" description="Low complexity" evidence="6">
    <location>
        <begin position="1"/>
        <end position="28"/>
    </location>
</feature>
<dbReference type="InterPro" id="IPR007627">
    <property type="entry name" value="RNA_pol_sigma70_r2"/>
</dbReference>
<evidence type="ECO:0000256" key="1">
    <source>
        <dbReference type="ARBA" id="ARBA00007788"/>
    </source>
</evidence>
<dbReference type="InterPro" id="IPR007624">
    <property type="entry name" value="RNA_pol_sigma70_r3"/>
</dbReference>
<dbReference type="AlphaFoldDB" id="A0AAD2FFG0"/>
<evidence type="ECO:0000259" key="7">
    <source>
        <dbReference type="Pfam" id="PF04539"/>
    </source>
</evidence>
<sequence>MTLDCSSSSSSTCSASSTSSSSNRSSSTGRPTRKRALRGSGFIVASAAVALSNSYAGAFQSNSAFLPRRVMRSLDTSLRVVTDPTQLMSTDMSSDERSALEDIYLLSIEPAMSPPANAVDNEVIPPNNKRATNNSKGRKGRIVKVPKGSLSVKNVRKEGSTVGALSKTSRPRKKATKSKSSTMPGFQGGANTENQRAFKRSVRLQEERTGRKYTESSEVKNKRRADHGLKMYQSSAAVPDSMLQFAGEIHKIDRITPKEEIMLGELTQEAIRLQRIYDGLEEQLAREPTDDEWCAAAGKINMEAISQAIEEGLEAKNRLVSSNLRMVQGVVNVYIRNGLRGQYNAGDLMQEGIMALIRAAEKYDPTRGFRFSTYAMYWIRSAVKRSQIYQSRVIPVPQRLYENHKRLLRLQKEMFTELGRPPTKKELGDAMGMSEMQVDRCCAAMAQQCYSLDSPLTNPNKPTEAKSEKDTLVGLISCNTNDSDYNKLKHMFMREDLLETLNRHLSEEQVRLLMLRYGLEESIRLSKKSGTLTIAEISKEMGMKPDKVRRIINKSLKQLRTCIGDEWRDFEREYEA</sequence>
<dbReference type="GO" id="GO:0016987">
    <property type="term" value="F:sigma factor activity"/>
    <property type="evidence" value="ECO:0007669"/>
    <property type="project" value="UniProtKB-KW"/>
</dbReference>
<evidence type="ECO:0000256" key="5">
    <source>
        <dbReference type="ARBA" id="ARBA00023163"/>
    </source>
</evidence>
<comment type="caution">
    <text evidence="9">The sequence shown here is derived from an EMBL/GenBank/DDBJ whole genome shotgun (WGS) entry which is preliminary data.</text>
</comment>
<evidence type="ECO:0000313" key="9">
    <source>
        <dbReference type="EMBL" id="CAJ1909383.1"/>
    </source>
</evidence>
<keyword evidence="10" id="KW-1185">Reference proteome</keyword>
<evidence type="ECO:0008006" key="11">
    <source>
        <dbReference type="Google" id="ProtNLM"/>
    </source>
</evidence>
<dbReference type="InterPro" id="IPR013325">
    <property type="entry name" value="RNA_pol_sigma_r2"/>
</dbReference>
<accession>A0AAD2FFG0</accession>
<evidence type="ECO:0000256" key="2">
    <source>
        <dbReference type="ARBA" id="ARBA00023015"/>
    </source>
</evidence>
<feature type="region of interest" description="Disordered" evidence="6">
    <location>
        <begin position="1"/>
        <end position="34"/>
    </location>
</feature>
<proteinExistence type="inferred from homology"/>
<feature type="compositionally biased region" description="Polar residues" evidence="6">
    <location>
        <begin position="178"/>
        <end position="195"/>
    </location>
</feature>
<dbReference type="PANTHER" id="PTHR30603">
    <property type="entry name" value="RNA POLYMERASE SIGMA FACTOR RPO"/>
    <property type="match status" value="1"/>
</dbReference>
<dbReference type="NCBIfam" id="TIGR02937">
    <property type="entry name" value="sigma70-ECF"/>
    <property type="match status" value="1"/>
</dbReference>
<feature type="domain" description="RNA polymerase sigma-70 region 3" evidence="7">
    <location>
        <begin position="403"/>
        <end position="456"/>
    </location>
</feature>
<dbReference type="SUPFAM" id="SSF88659">
    <property type="entry name" value="Sigma3 and sigma4 domains of RNA polymerase sigma factors"/>
    <property type="match status" value="2"/>
</dbReference>
<dbReference type="InterPro" id="IPR000943">
    <property type="entry name" value="RNA_pol_sigma70"/>
</dbReference>
<dbReference type="Pfam" id="PF04542">
    <property type="entry name" value="Sigma70_r2"/>
    <property type="match status" value="1"/>
</dbReference>
<feature type="domain" description="RNA polymerase sigma-70 region 2" evidence="8">
    <location>
        <begin position="319"/>
        <end position="385"/>
    </location>
</feature>
<dbReference type="Proteomes" id="UP001295423">
    <property type="component" value="Unassembled WGS sequence"/>
</dbReference>
<feature type="compositionally biased region" description="Basic and acidic residues" evidence="6">
    <location>
        <begin position="203"/>
        <end position="220"/>
    </location>
</feature>
<evidence type="ECO:0000256" key="4">
    <source>
        <dbReference type="ARBA" id="ARBA00023125"/>
    </source>
</evidence>
<dbReference type="SUPFAM" id="SSF88946">
    <property type="entry name" value="Sigma2 domain of RNA polymerase sigma factors"/>
    <property type="match status" value="1"/>
</dbReference>
<gene>
    <name evidence="9" type="ORF">CYCCA115_LOCUS540</name>
</gene>
<keyword evidence="5" id="KW-0804">Transcription</keyword>
<dbReference type="PANTHER" id="PTHR30603:SF47">
    <property type="entry name" value="RNA POLYMERASE SIGMA FACTOR SIGD, CHLOROPLASTIC"/>
    <property type="match status" value="1"/>
</dbReference>
<keyword evidence="2" id="KW-0805">Transcription regulation</keyword>